<reference evidence="10" key="1">
    <citation type="submission" date="2020-04" db="EMBL/GenBank/DDBJ databases">
        <title>Deep metagenomics examines the oral microbiome during advanced dental caries in children, revealing novel taxa and co-occurrences with host molecules.</title>
        <authorList>
            <person name="Baker J.L."/>
            <person name="Morton J.T."/>
            <person name="Dinis M."/>
            <person name="Alvarez R."/>
            <person name="Tran N.C."/>
            <person name="Knight R."/>
            <person name="Edlund A."/>
        </authorList>
    </citation>
    <scope>NUCLEOTIDE SEQUENCE</scope>
    <source>
        <strain evidence="10">JCVI_23_bin.11</strain>
    </source>
</reference>
<feature type="transmembrane region" description="Helical" evidence="7">
    <location>
        <begin position="166"/>
        <end position="183"/>
    </location>
</feature>
<accession>A0A930H341</accession>
<organism evidence="10 11">
    <name type="scientific">Parvimonas micra</name>
    <dbReference type="NCBI Taxonomy" id="33033"/>
    <lineage>
        <taxon>Bacteria</taxon>
        <taxon>Bacillati</taxon>
        <taxon>Bacillota</taxon>
        <taxon>Tissierellia</taxon>
        <taxon>Tissierellales</taxon>
        <taxon>Peptoniphilaceae</taxon>
        <taxon>Parvimonas</taxon>
    </lineage>
</organism>
<keyword evidence="5 7" id="KW-1133">Transmembrane helix</keyword>
<dbReference type="GO" id="GO:0005886">
    <property type="term" value="C:plasma membrane"/>
    <property type="evidence" value="ECO:0007669"/>
    <property type="project" value="UniProtKB-SubCell"/>
</dbReference>
<dbReference type="PROSITE" id="PS00211">
    <property type="entry name" value="ABC_TRANSPORTER_1"/>
    <property type="match status" value="1"/>
</dbReference>
<feature type="transmembrane region" description="Helical" evidence="7">
    <location>
        <begin position="21"/>
        <end position="47"/>
    </location>
</feature>
<keyword evidence="6 7" id="KW-0472">Membrane</keyword>
<dbReference type="Gene3D" id="3.40.50.300">
    <property type="entry name" value="P-loop containing nucleotide triphosphate hydrolases"/>
    <property type="match status" value="1"/>
</dbReference>
<name>A0A930H341_9FIRM</name>
<dbReference type="PANTHER" id="PTHR43394">
    <property type="entry name" value="ATP-DEPENDENT PERMEASE MDL1, MITOCHONDRIAL"/>
    <property type="match status" value="1"/>
</dbReference>
<evidence type="ECO:0000259" key="8">
    <source>
        <dbReference type="PROSITE" id="PS50893"/>
    </source>
</evidence>
<comment type="subcellular location">
    <subcellularLocation>
        <location evidence="1">Cell membrane</location>
        <topology evidence="1">Multi-pass membrane protein</topology>
    </subcellularLocation>
</comment>
<dbReference type="InterPro" id="IPR027417">
    <property type="entry name" value="P-loop_NTPase"/>
</dbReference>
<evidence type="ECO:0000256" key="1">
    <source>
        <dbReference type="ARBA" id="ARBA00004651"/>
    </source>
</evidence>
<evidence type="ECO:0000256" key="7">
    <source>
        <dbReference type="SAM" id="Phobius"/>
    </source>
</evidence>
<evidence type="ECO:0000256" key="2">
    <source>
        <dbReference type="ARBA" id="ARBA00022692"/>
    </source>
</evidence>
<feature type="domain" description="ABC transporter" evidence="8">
    <location>
        <begin position="334"/>
        <end position="567"/>
    </location>
</feature>
<feature type="transmembrane region" description="Helical" evidence="7">
    <location>
        <begin position="244"/>
        <end position="270"/>
    </location>
</feature>
<dbReference type="InterPro" id="IPR036640">
    <property type="entry name" value="ABC1_TM_sf"/>
</dbReference>
<dbReference type="Gene3D" id="1.20.1560.10">
    <property type="entry name" value="ABC transporter type 1, transmembrane domain"/>
    <property type="match status" value="1"/>
</dbReference>
<dbReference type="SMART" id="SM00382">
    <property type="entry name" value="AAA"/>
    <property type="match status" value="1"/>
</dbReference>
<sequence>MEDVIMKMLKRMFQLTDKGTAGIVKASIASFFSYCSLMIPMILLMFFVQNVIEGKENSINFFVIGILIMLVVMYILMSIEYDCLYNETYKESANIRIEIAEILRKLPLSFFSKHDVSDLSQTIMKDVSVIEHAISHAIPKAIGLIFYLILIVIMLLIYNFKLALCILIPIILATGFILITKKIQVNGNKKYYNVMRGISEDFQESIELQQEIKSYGQVDKITKKIYDDIDYSEKIHIKAEGKMVLPLSISTNIQNLTLGATILFGTALYLKGEASILYLIGYIMCASKIIDAVNGMLSNFAELMYLDGNLQRIRELKSTKIQTGEAKELHNFDIEFKNVEFGYGENKVINDISFVAKQGEVTALVGPSGCGKTTVLRLMSRLYDYDSGKIIIDGNDIKGIETESLFENISIVFQEVTLFNTSILENIRFGNKNATDEQVKEAARLANCEEFIEKLPEKYNTLIGENGSKLSGGERQRISIARAFLKNAPIILLDEISASLDVENEMKIQESLNKLIKNKTVLVISHRMKSIENANKIIVMENGKIESQGNHNELLEKSKVYNTMVKNSSLAENYSY</sequence>
<evidence type="ECO:0000259" key="9">
    <source>
        <dbReference type="PROSITE" id="PS50929"/>
    </source>
</evidence>
<evidence type="ECO:0000256" key="6">
    <source>
        <dbReference type="ARBA" id="ARBA00023136"/>
    </source>
</evidence>
<evidence type="ECO:0000256" key="4">
    <source>
        <dbReference type="ARBA" id="ARBA00022840"/>
    </source>
</evidence>
<dbReference type="InterPro" id="IPR011527">
    <property type="entry name" value="ABC1_TM_dom"/>
</dbReference>
<dbReference type="GO" id="GO:0005524">
    <property type="term" value="F:ATP binding"/>
    <property type="evidence" value="ECO:0007669"/>
    <property type="project" value="UniProtKB-KW"/>
</dbReference>
<dbReference type="EMBL" id="JABZRE010000031">
    <property type="protein sequence ID" value="MBF1307475.1"/>
    <property type="molecule type" value="Genomic_DNA"/>
</dbReference>
<feature type="transmembrane region" description="Helical" evidence="7">
    <location>
        <begin position="59"/>
        <end position="77"/>
    </location>
</feature>
<dbReference type="AlphaFoldDB" id="A0A930H341"/>
<evidence type="ECO:0000313" key="10">
    <source>
        <dbReference type="EMBL" id="MBF1307475.1"/>
    </source>
</evidence>
<evidence type="ECO:0000256" key="3">
    <source>
        <dbReference type="ARBA" id="ARBA00022741"/>
    </source>
</evidence>
<dbReference type="PROSITE" id="PS50929">
    <property type="entry name" value="ABC_TM1F"/>
    <property type="match status" value="1"/>
</dbReference>
<feature type="domain" description="ABC transmembrane type-1" evidence="9">
    <location>
        <begin position="26"/>
        <end position="304"/>
    </location>
</feature>
<evidence type="ECO:0000313" key="11">
    <source>
        <dbReference type="Proteomes" id="UP000758611"/>
    </source>
</evidence>
<dbReference type="InterPro" id="IPR039421">
    <property type="entry name" value="Type_1_exporter"/>
</dbReference>
<dbReference type="GO" id="GO:0016887">
    <property type="term" value="F:ATP hydrolysis activity"/>
    <property type="evidence" value="ECO:0007669"/>
    <property type="project" value="InterPro"/>
</dbReference>
<keyword evidence="4 10" id="KW-0067">ATP-binding</keyword>
<dbReference type="SUPFAM" id="SSF52540">
    <property type="entry name" value="P-loop containing nucleoside triphosphate hydrolases"/>
    <property type="match status" value="1"/>
</dbReference>
<gene>
    <name evidence="10" type="ORF">HXM94_06845</name>
</gene>
<dbReference type="SUPFAM" id="SSF90123">
    <property type="entry name" value="ABC transporter transmembrane region"/>
    <property type="match status" value="1"/>
</dbReference>
<feature type="transmembrane region" description="Helical" evidence="7">
    <location>
        <begin position="141"/>
        <end position="160"/>
    </location>
</feature>
<dbReference type="Pfam" id="PF00005">
    <property type="entry name" value="ABC_tran"/>
    <property type="match status" value="1"/>
</dbReference>
<protein>
    <submittedName>
        <fullName evidence="10">ABC transporter ATP-binding protein</fullName>
    </submittedName>
</protein>
<dbReference type="Proteomes" id="UP000758611">
    <property type="component" value="Unassembled WGS sequence"/>
</dbReference>
<proteinExistence type="predicted"/>
<keyword evidence="2 7" id="KW-0812">Transmembrane</keyword>
<dbReference type="InterPro" id="IPR003439">
    <property type="entry name" value="ABC_transporter-like_ATP-bd"/>
</dbReference>
<dbReference type="PROSITE" id="PS50893">
    <property type="entry name" value="ABC_TRANSPORTER_2"/>
    <property type="match status" value="1"/>
</dbReference>
<comment type="caution">
    <text evidence="10">The sequence shown here is derived from an EMBL/GenBank/DDBJ whole genome shotgun (WGS) entry which is preliminary data.</text>
</comment>
<evidence type="ECO:0000256" key="5">
    <source>
        <dbReference type="ARBA" id="ARBA00022989"/>
    </source>
</evidence>
<dbReference type="PANTHER" id="PTHR43394:SF1">
    <property type="entry name" value="ATP-BINDING CASSETTE SUB-FAMILY B MEMBER 10, MITOCHONDRIAL"/>
    <property type="match status" value="1"/>
</dbReference>
<dbReference type="InterPro" id="IPR003593">
    <property type="entry name" value="AAA+_ATPase"/>
</dbReference>
<dbReference type="InterPro" id="IPR017871">
    <property type="entry name" value="ABC_transporter-like_CS"/>
</dbReference>
<dbReference type="Pfam" id="PF00664">
    <property type="entry name" value="ABC_membrane"/>
    <property type="match status" value="1"/>
</dbReference>
<dbReference type="FunFam" id="3.40.50.300:FF:001443">
    <property type="entry name" value="ABC transporter, ATP-binding protein"/>
    <property type="match status" value="1"/>
</dbReference>
<dbReference type="GO" id="GO:0015421">
    <property type="term" value="F:ABC-type oligopeptide transporter activity"/>
    <property type="evidence" value="ECO:0007669"/>
    <property type="project" value="TreeGrafter"/>
</dbReference>
<keyword evidence="3" id="KW-0547">Nucleotide-binding</keyword>